<dbReference type="InterPro" id="IPR045599">
    <property type="entry name" value="DUF6456"/>
</dbReference>
<evidence type="ECO:0000313" key="2">
    <source>
        <dbReference type="EMBL" id="PVH29674.1"/>
    </source>
</evidence>
<organism evidence="2 3">
    <name type="scientific">Pararhodobacter oceanensis</name>
    <dbReference type="NCBI Taxonomy" id="2172121"/>
    <lineage>
        <taxon>Bacteria</taxon>
        <taxon>Pseudomonadati</taxon>
        <taxon>Pseudomonadota</taxon>
        <taxon>Alphaproteobacteria</taxon>
        <taxon>Rhodobacterales</taxon>
        <taxon>Paracoccaceae</taxon>
        <taxon>Pararhodobacter</taxon>
    </lineage>
</organism>
<proteinExistence type="predicted"/>
<dbReference type="RefSeq" id="WP_116557562.1">
    <property type="nucleotide sequence ID" value="NZ_QDKM01000002.1"/>
</dbReference>
<feature type="domain" description="DUF6456" evidence="1">
    <location>
        <begin position="216"/>
        <end position="354"/>
    </location>
</feature>
<comment type="caution">
    <text evidence="2">The sequence shown here is derived from an EMBL/GenBank/DDBJ whole genome shotgun (WGS) entry which is preliminary data.</text>
</comment>
<dbReference type="AlphaFoldDB" id="A0A2T8HW96"/>
<dbReference type="Pfam" id="PF20057">
    <property type="entry name" value="DUF6456"/>
    <property type="match status" value="1"/>
</dbReference>
<keyword evidence="3" id="KW-1185">Reference proteome</keyword>
<dbReference type="Proteomes" id="UP000245911">
    <property type="component" value="Unassembled WGS sequence"/>
</dbReference>
<accession>A0A2T8HW96</accession>
<reference evidence="2 3" key="1">
    <citation type="submission" date="2018-04" db="EMBL/GenBank/DDBJ databases">
        <title>Pararhodobacter oceanense sp. nov., isolated from marine intertidal sediment.</title>
        <authorList>
            <person name="Wang X.-L."/>
            <person name="Du Z.-J."/>
        </authorList>
    </citation>
    <scope>NUCLEOTIDE SEQUENCE [LARGE SCALE GENOMIC DNA]</scope>
    <source>
        <strain evidence="2 3">AM505</strain>
    </source>
</reference>
<dbReference type="EMBL" id="QDKM01000002">
    <property type="protein sequence ID" value="PVH29674.1"/>
    <property type="molecule type" value="Genomic_DNA"/>
</dbReference>
<evidence type="ECO:0000259" key="1">
    <source>
        <dbReference type="Pfam" id="PF20057"/>
    </source>
</evidence>
<evidence type="ECO:0000313" key="3">
    <source>
        <dbReference type="Proteomes" id="UP000245911"/>
    </source>
</evidence>
<dbReference type="OrthoDB" id="7476630at2"/>
<protein>
    <submittedName>
        <fullName evidence="2">Helix-turn-helix domain containing protein</fullName>
    </submittedName>
</protein>
<sequence>MTANISPIARLPDWVPSAVRLYLKHTESGVSLREIARSEGVHASTVMRQVRRFENRRDDPLVERALGRLLEPEVSGSAVVAGGGRAQISAACARSPQAAQAKTGRPPLDEAQLDAEARRVLAALAGPGAVMAVAADMERAVVIRDSGAGPQRLAVLDRPVAEAFALRDWITCVQMGRVSRYEISANGRAALRRLGGEGGSAEAVSLRDPDEARRTRPVTVENPVTALARRRDRDGNVFLAPNLVAAAERLREDFEIAQMGPRMAQDWERFLTGPVQGGRGAHDGSGAASGGARAARDRVSAALGELGPGLADMALRCCCYLEGLETAERRLGWSARSGKIVLRIALLRLHRHYEDQGDAGKMIG</sequence>
<gene>
    <name evidence="2" type="ORF">DDE20_06050</name>
</gene>
<name>A0A2T8HW96_9RHOB</name>